<dbReference type="GO" id="GO:0008270">
    <property type="term" value="F:zinc ion binding"/>
    <property type="evidence" value="ECO:0007669"/>
    <property type="project" value="InterPro"/>
</dbReference>
<evidence type="ECO:0000256" key="3">
    <source>
        <dbReference type="ARBA" id="ARBA00022723"/>
    </source>
</evidence>
<dbReference type="PANTHER" id="PTHR10201">
    <property type="entry name" value="MATRIX METALLOPROTEINASE"/>
    <property type="match status" value="1"/>
</dbReference>
<keyword evidence="4" id="KW-0378">Hydrolase</keyword>
<keyword evidence="5 8" id="KW-0862">Zinc</keyword>
<sequence>MLPSLILSKPSVKPFGFLQHLEGCQKGMTKKGVHQLKLYLKFFGYLHYDDDHINHLNGDDVFDDHLESAIKTYQLNYGLKVTGSLDSQTVKEMMKPRCGVADIIDGRTRMPSGNKKNQYGLLFNFFDGNLKWPASQTHLTYRFRSMIEVVDLQALRSVMSRAFTKWAAVTHFTFAEAAPETIANIEIGFYRLEHGDGASFDGPGGVVAHSAAPTGGISHYDADEKWSTGNPNETEMDLESVALHEIGHLLGLQHSADPGAVMVSGIGPGVIKRELQPDDIQGIRTLYNLSG</sequence>
<comment type="caution">
    <text evidence="10">The sequence shown here is derived from an EMBL/GenBank/DDBJ whole genome shotgun (WGS) entry which is preliminary data.</text>
</comment>
<protein>
    <submittedName>
        <fullName evidence="10">Matrix metalloproteinase-16</fullName>
    </submittedName>
</protein>
<dbReference type="Gene3D" id="3.40.390.10">
    <property type="entry name" value="Collagenase (Catalytic Domain)"/>
    <property type="match status" value="1"/>
</dbReference>
<feature type="active site" evidence="7">
    <location>
        <position position="245"/>
    </location>
</feature>
<dbReference type="AlphaFoldDB" id="A0A7J6WFB1"/>
<feature type="binding site" evidence="8">
    <location>
        <position position="224"/>
    </location>
    <ligand>
        <name>Ca(2+)</name>
        <dbReference type="ChEBI" id="CHEBI:29108"/>
        <label>3</label>
    </ligand>
</feature>
<dbReference type="Pfam" id="PF00413">
    <property type="entry name" value="Peptidase_M10"/>
    <property type="match status" value="1"/>
</dbReference>
<dbReference type="EMBL" id="JABWDY010017134">
    <property type="protein sequence ID" value="KAF5195577.1"/>
    <property type="molecule type" value="Genomic_DNA"/>
</dbReference>
<comment type="cofactor">
    <cofactor evidence="8">
        <name>Ca(2+)</name>
        <dbReference type="ChEBI" id="CHEBI:29108"/>
    </cofactor>
    <text evidence="8">Can bind about 5 Ca(2+) ions per subunit.</text>
</comment>
<keyword evidence="6" id="KW-0482">Metalloprotease</keyword>
<dbReference type="SUPFAM" id="SSF47090">
    <property type="entry name" value="PGBD-like"/>
    <property type="match status" value="1"/>
</dbReference>
<evidence type="ECO:0000256" key="5">
    <source>
        <dbReference type="ARBA" id="ARBA00022833"/>
    </source>
</evidence>
<feature type="binding site" evidence="8">
    <location>
        <position position="244"/>
    </location>
    <ligand>
        <name>Zn(2+)</name>
        <dbReference type="ChEBI" id="CHEBI:29105"/>
        <label>2</label>
        <note>catalytic</note>
    </ligand>
</feature>
<dbReference type="InterPro" id="IPR006026">
    <property type="entry name" value="Peptidase_Metallo"/>
</dbReference>
<evidence type="ECO:0000256" key="1">
    <source>
        <dbReference type="ARBA" id="ARBA00009614"/>
    </source>
</evidence>
<feature type="binding site" evidence="8">
    <location>
        <position position="194"/>
    </location>
    <ligand>
        <name>Zn(2+)</name>
        <dbReference type="ChEBI" id="CHEBI:29105"/>
        <label>1</label>
    </ligand>
</feature>
<evidence type="ECO:0000256" key="8">
    <source>
        <dbReference type="PIRSR" id="PIRSR621190-2"/>
    </source>
</evidence>
<evidence type="ECO:0000259" key="9">
    <source>
        <dbReference type="SMART" id="SM00235"/>
    </source>
</evidence>
<dbReference type="GO" id="GO:0030198">
    <property type="term" value="P:extracellular matrix organization"/>
    <property type="evidence" value="ECO:0007669"/>
    <property type="project" value="TreeGrafter"/>
</dbReference>
<keyword evidence="3 8" id="KW-0479">Metal-binding</keyword>
<feature type="binding site" evidence="8">
    <location>
        <position position="202"/>
    </location>
    <ligand>
        <name>Ca(2+)</name>
        <dbReference type="ChEBI" id="CHEBI:29108"/>
        <label>3</label>
    </ligand>
</feature>
<feature type="binding site" evidence="8">
    <location>
        <position position="201"/>
    </location>
    <ligand>
        <name>Ca(2+)</name>
        <dbReference type="ChEBI" id="CHEBI:29108"/>
        <label>3</label>
    </ligand>
</feature>
<feature type="binding site" evidence="8">
    <location>
        <position position="221"/>
    </location>
    <ligand>
        <name>Ca(2+)</name>
        <dbReference type="ChEBI" id="CHEBI:29108"/>
        <label>3</label>
    </ligand>
</feature>
<dbReference type="PANTHER" id="PTHR10201:SF213">
    <property type="entry name" value="METALLOENDOPROTEINASE 2-MMP-LIKE"/>
    <property type="match status" value="1"/>
</dbReference>
<dbReference type="CDD" id="cd04278">
    <property type="entry name" value="ZnMc_MMP"/>
    <property type="match status" value="1"/>
</dbReference>
<proteinExistence type="inferred from homology"/>
<comment type="cofactor">
    <cofactor evidence="8">
        <name>Zn(2+)</name>
        <dbReference type="ChEBI" id="CHEBI:29105"/>
    </cofactor>
    <text evidence="8">Binds 2 Zn(2+) ions per subunit.</text>
</comment>
<dbReference type="InterPro" id="IPR001818">
    <property type="entry name" value="Pept_M10_metallopeptidase"/>
</dbReference>
<dbReference type="InterPro" id="IPR036365">
    <property type="entry name" value="PGBD-like_sf"/>
</dbReference>
<feature type="binding site" evidence="8">
    <location>
        <position position="262"/>
    </location>
    <ligand>
        <name>Zn(2+)</name>
        <dbReference type="ChEBI" id="CHEBI:29105"/>
        <label>2</label>
        <note>catalytic</note>
    </ligand>
</feature>
<evidence type="ECO:0000313" key="11">
    <source>
        <dbReference type="Proteomes" id="UP000554482"/>
    </source>
</evidence>
<dbReference type="InterPro" id="IPR033739">
    <property type="entry name" value="M10A_MMP"/>
</dbReference>
<dbReference type="GO" id="GO:0004222">
    <property type="term" value="F:metalloendopeptidase activity"/>
    <property type="evidence" value="ECO:0007669"/>
    <property type="project" value="InterPro"/>
</dbReference>
<keyword evidence="8" id="KW-0106">Calcium</keyword>
<feature type="binding site" evidence="8">
    <location>
        <position position="224"/>
    </location>
    <ligand>
        <name>Ca(2+)</name>
        <dbReference type="ChEBI" id="CHEBI:29108"/>
        <label>1</label>
    </ligand>
</feature>
<dbReference type="GO" id="GO:0031012">
    <property type="term" value="C:extracellular matrix"/>
    <property type="evidence" value="ECO:0007669"/>
    <property type="project" value="InterPro"/>
</dbReference>
<accession>A0A7J6WFB1</accession>
<dbReference type="PRINTS" id="PR00138">
    <property type="entry name" value="MATRIXIN"/>
</dbReference>
<feature type="binding site" evidence="8">
    <location>
        <position position="248"/>
    </location>
    <ligand>
        <name>Zn(2+)</name>
        <dbReference type="ChEBI" id="CHEBI:29105"/>
        <label>2</label>
        <note>catalytic</note>
    </ligand>
</feature>
<dbReference type="InterPro" id="IPR021190">
    <property type="entry name" value="Pept_M10A"/>
</dbReference>
<organism evidence="10 11">
    <name type="scientific">Thalictrum thalictroides</name>
    <name type="common">Rue-anemone</name>
    <name type="synonym">Anemone thalictroides</name>
    <dbReference type="NCBI Taxonomy" id="46969"/>
    <lineage>
        <taxon>Eukaryota</taxon>
        <taxon>Viridiplantae</taxon>
        <taxon>Streptophyta</taxon>
        <taxon>Embryophyta</taxon>
        <taxon>Tracheophyta</taxon>
        <taxon>Spermatophyta</taxon>
        <taxon>Magnoliopsida</taxon>
        <taxon>Ranunculales</taxon>
        <taxon>Ranunculaceae</taxon>
        <taxon>Thalictroideae</taxon>
        <taxon>Thalictrum</taxon>
    </lineage>
</organism>
<gene>
    <name evidence="10" type="ORF">FRX31_014839</name>
</gene>
<name>A0A7J6WFB1_THATH</name>
<feature type="domain" description="Peptidase metallopeptidase" evidence="9">
    <location>
        <begin position="128"/>
        <end position="289"/>
    </location>
</feature>
<evidence type="ECO:0000256" key="2">
    <source>
        <dbReference type="ARBA" id="ARBA00022670"/>
    </source>
</evidence>
<evidence type="ECO:0000313" key="10">
    <source>
        <dbReference type="EMBL" id="KAF5195577.1"/>
    </source>
</evidence>
<keyword evidence="11" id="KW-1185">Reference proteome</keyword>
<feature type="binding site" evidence="8">
    <location>
        <position position="219"/>
    </location>
    <ligand>
        <name>Zn(2+)</name>
        <dbReference type="ChEBI" id="CHEBI:29105"/>
        <label>1</label>
    </ligand>
</feature>
<evidence type="ECO:0000256" key="7">
    <source>
        <dbReference type="PIRSR" id="PIRSR621190-1"/>
    </source>
</evidence>
<dbReference type="SMART" id="SM00235">
    <property type="entry name" value="ZnMc"/>
    <property type="match status" value="1"/>
</dbReference>
<dbReference type="Pfam" id="PF01471">
    <property type="entry name" value="PG_binding_1"/>
    <property type="match status" value="1"/>
</dbReference>
<keyword evidence="2" id="KW-0645">Protease</keyword>
<dbReference type="InterPro" id="IPR024079">
    <property type="entry name" value="MetalloPept_cat_dom_sf"/>
</dbReference>
<dbReference type="SUPFAM" id="SSF55486">
    <property type="entry name" value="Metalloproteases ('zincins'), catalytic domain"/>
    <property type="match status" value="1"/>
</dbReference>
<dbReference type="OrthoDB" id="406838at2759"/>
<dbReference type="InterPro" id="IPR002477">
    <property type="entry name" value="Peptidoglycan-bd-like"/>
</dbReference>
<evidence type="ECO:0000256" key="6">
    <source>
        <dbReference type="ARBA" id="ARBA00023049"/>
    </source>
</evidence>
<dbReference type="GO" id="GO:0006508">
    <property type="term" value="P:proteolysis"/>
    <property type="evidence" value="ECO:0007669"/>
    <property type="project" value="UniProtKB-KW"/>
</dbReference>
<feature type="binding site" description="in inhibited form" evidence="8">
    <location>
        <position position="98"/>
    </location>
    <ligand>
        <name>Zn(2+)</name>
        <dbReference type="ChEBI" id="CHEBI:29105"/>
        <label>2</label>
        <note>catalytic</note>
    </ligand>
</feature>
<dbReference type="GO" id="GO:0030574">
    <property type="term" value="P:collagen catabolic process"/>
    <property type="evidence" value="ECO:0007669"/>
    <property type="project" value="TreeGrafter"/>
</dbReference>
<reference evidence="10 11" key="1">
    <citation type="submission" date="2020-06" db="EMBL/GenBank/DDBJ databases">
        <title>Transcriptomic and genomic resources for Thalictrum thalictroides and T. hernandezii: Facilitating candidate gene discovery in an emerging model plant lineage.</title>
        <authorList>
            <person name="Arias T."/>
            <person name="Riano-Pachon D.M."/>
            <person name="Di Stilio V.S."/>
        </authorList>
    </citation>
    <scope>NUCLEOTIDE SEQUENCE [LARGE SCALE GENOMIC DNA]</scope>
    <source>
        <strain evidence="11">cv. WT478/WT964</strain>
        <tissue evidence="10">Leaves</tissue>
    </source>
</reference>
<dbReference type="Proteomes" id="UP000554482">
    <property type="component" value="Unassembled WGS sequence"/>
</dbReference>
<feature type="binding site" evidence="8">
    <location>
        <position position="254"/>
    </location>
    <ligand>
        <name>Zn(2+)</name>
        <dbReference type="ChEBI" id="CHEBI:29105"/>
        <label>2</label>
        <note>catalytic</note>
    </ligand>
</feature>
<feature type="binding site" evidence="8">
    <location>
        <position position="196"/>
    </location>
    <ligand>
        <name>Zn(2+)</name>
        <dbReference type="ChEBI" id="CHEBI:29105"/>
        <label>1</label>
    </ligand>
</feature>
<evidence type="ECO:0000256" key="4">
    <source>
        <dbReference type="ARBA" id="ARBA00022801"/>
    </source>
</evidence>
<comment type="similarity">
    <text evidence="1">Belongs to the peptidase M10A family. Matrix metalloproteinases (MMPs) subfamily.</text>
</comment>
<feature type="binding site" evidence="8">
    <location>
        <position position="209"/>
    </location>
    <ligand>
        <name>Zn(2+)</name>
        <dbReference type="ChEBI" id="CHEBI:29105"/>
        <label>1</label>
    </ligand>
</feature>